<keyword evidence="1" id="KW-1133">Transmembrane helix</keyword>
<feature type="transmembrane region" description="Helical" evidence="1">
    <location>
        <begin position="5"/>
        <end position="25"/>
    </location>
</feature>
<dbReference type="Proteomes" id="UP000305202">
    <property type="component" value="Unassembled WGS sequence"/>
</dbReference>
<organism evidence="2 3">
    <name type="scientific">Martelella alba</name>
    <dbReference type="NCBI Taxonomy" id="2590451"/>
    <lineage>
        <taxon>Bacteria</taxon>
        <taxon>Pseudomonadati</taxon>
        <taxon>Pseudomonadota</taxon>
        <taxon>Alphaproteobacteria</taxon>
        <taxon>Hyphomicrobiales</taxon>
        <taxon>Aurantimonadaceae</taxon>
        <taxon>Martelella</taxon>
    </lineage>
</organism>
<name>A0ABY2SEF0_9HYPH</name>
<protein>
    <submittedName>
        <fullName evidence="2">Uncharacterized protein</fullName>
    </submittedName>
</protein>
<gene>
    <name evidence="2" type="ORF">FCN80_24260</name>
</gene>
<evidence type="ECO:0000313" key="3">
    <source>
        <dbReference type="Proteomes" id="UP000305202"/>
    </source>
</evidence>
<dbReference type="EMBL" id="SZPQ01000064">
    <property type="protein sequence ID" value="TKI02674.1"/>
    <property type="molecule type" value="Genomic_DNA"/>
</dbReference>
<keyword evidence="1" id="KW-0472">Membrane</keyword>
<evidence type="ECO:0000313" key="2">
    <source>
        <dbReference type="EMBL" id="TKI02674.1"/>
    </source>
</evidence>
<dbReference type="RefSeq" id="WP_136992896.1">
    <property type="nucleotide sequence ID" value="NZ_SZPQ01000064.1"/>
</dbReference>
<evidence type="ECO:0000256" key="1">
    <source>
        <dbReference type="SAM" id="Phobius"/>
    </source>
</evidence>
<keyword evidence="3" id="KW-1185">Reference proteome</keyword>
<accession>A0ABY2SEF0</accession>
<keyword evidence="1" id="KW-0812">Transmembrane</keyword>
<feature type="transmembrane region" description="Helical" evidence="1">
    <location>
        <begin position="31"/>
        <end position="50"/>
    </location>
</feature>
<sequence>MILPVLSLIVGIIGAFLLSFGAWLVYIPAGYMIGGLLCLLWSWMVSRAMATNQAQKHSGGE</sequence>
<reference evidence="2 3" key="1">
    <citation type="submission" date="2019-04" db="EMBL/GenBank/DDBJ databases">
        <authorList>
            <person name="Li M."/>
            <person name="Gao C."/>
        </authorList>
    </citation>
    <scope>NUCLEOTIDE SEQUENCE [LARGE SCALE GENOMIC DNA]</scope>
    <source>
        <strain evidence="2 3">BGMRC 2031</strain>
    </source>
</reference>
<proteinExistence type="predicted"/>
<comment type="caution">
    <text evidence="2">The sequence shown here is derived from an EMBL/GenBank/DDBJ whole genome shotgun (WGS) entry which is preliminary data.</text>
</comment>